<proteinExistence type="predicted"/>
<sequence length="282" mass="32204">MAEVTIGVPVYNGEDQLEECLDCLVRQTFPDTEILLFDNASTDRTQAIAERFAAQDSRIRYTRRPENVGAVKNFITPLELATTPYFMWRAHDDISALDYVEKLVAALKRSPSAALATGTIQFERPNGRPTRDYVPSIPTGRGLSSILKLMFGSHAGWYYGIWKTDTLRPLIGKVWTEFPYAWASDHLTLYPLLLDQQVTAAPDTKFIQRVTPKAHGPRTGQRQPIPELLELRREFLKCCDAMVDDRAFNPFTKLAIKAANRLYVGKRVYPMKKIIKRTLFRY</sequence>
<keyword evidence="2" id="KW-0808">Transferase</keyword>
<keyword evidence="2" id="KW-0328">Glycosyltransferase</keyword>
<organism evidence="2 3">
    <name type="scientific">Labrys neptuniae</name>
    <dbReference type="NCBI Taxonomy" id="376174"/>
    <lineage>
        <taxon>Bacteria</taxon>
        <taxon>Pseudomonadati</taxon>
        <taxon>Pseudomonadota</taxon>
        <taxon>Alphaproteobacteria</taxon>
        <taxon>Hyphomicrobiales</taxon>
        <taxon>Xanthobacteraceae</taxon>
        <taxon>Labrys</taxon>
    </lineage>
</organism>
<keyword evidence="3" id="KW-1185">Reference proteome</keyword>
<dbReference type="GO" id="GO:0016757">
    <property type="term" value="F:glycosyltransferase activity"/>
    <property type="evidence" value="ECO:0007669"/>
    <property type="project" value="UniProtKB-KW"/>
</dbReference>
<dbReference type="CDD" id="cd00761">
    <property type="entry name" value="Glyco_tranf_GTA_type"/>
    <property type="match status" value="1"/>
</dbReference>
<dbReference type="InterPro" id="IPR001173">
    <property type="entry name" value="Glyco_trans_2-like"/>
</dbReference>
<gene>
    <name evidence="2" type="ORF">ABXS05_03415</name>
</gene>
<evidence type="ECO:0000313" key="3">
    <source>
        <dbReference type="Proteomes" id="UP001555786"/>
    </source>
</evidence>
<protein>
    <submittedName>
        <fullName evidence="2">Glycosyltransferase family 2 protein</fullName>
        <ecNumber evidence="2">2.4.-.-</ecNumber>
    </submittedName>
</protein>
<accession>A0ABV3PG29</accession>
<dbReference type="Pfam" id="PF00535">
    <property type="entry name" value="Glycos_transf_2"/>
    <property type="match status" value="1"/>
</dbReference>
<comment type="caution">
    <text evidence="2">The sequence shown here is derived from an EMBL/GenBank/DDBJ whole genome shotgun (WGS) entry which is preliminary data.</text>
</comment>
<dbReference type="PANTHER" id="PTHR22916:SF56">
    <property type="entry name" value="GLYCOSYL TRANSFERASE"/>
    <property type="match status" value="1"/>
</dbReference>
<dbReference type="InterPro" id="IPR029044">
    <property type="entry name" value="Nucleotide-diphossugar_trans"/>
</dbReference>
<dbReference type="Proteomes" id="UP001555786">
    <property type="component" value="Unassembled WGS sequence"/>
</dbReference>
<dbReference type="PANTHER" id="PTHR22916">
    <property type="entry name" value="GLYCOSYLTRANSFERASE"/>
    <property type="match status" value="1"/>
</dbReference>
<evidence type="ECO:0000313" key="2">
    <source>
        <dbReference type="EMBL" id="MEW9304572.1"/>
    </source>
</evidence>
<reference evidence="2 3" key="1">
    <citation type="submission" date="2024-07" db="EMBL/GenBank/DDBJ databases">
        <title>Description of Labrys sedimenti sp. nov., isolated from a diclofenac-degrading enrichment culture.</title>
        <authorList>
            <person name="Tancsics A."/>
            <person name="Csepanyi A."/>
        </authorList>
    </citation>
    <scope>NUCLEOTIDE SEQUENCE [LARGE SCALE GENOMIC DNA]</scope>
    <source>
        <strain evidence="2 3">LMG 23578</strain>
    </source>
</reference>
<name>A0ABV3PG29_9HYPH</name>
<dbReference type="EC" id="2.4.-.-" evidence="2"/>
<dbReference type="RefSeq" id="WP_367622930.1">
    <property type="nucleotide sequence ID" value="NZ_JBFNQD010000001.1"/>
</dbReference>
<dbReference type="SUPFAM" id="SSF53448">
    <property type="entry name" value="Nucleotide-diphospho-sugar transferases"/>
    <property type="match status" value="1"/>
</dbReference>
<dbReference type="Gene3D" id="3.90.550.10">
    <property type="entry name" value="Spore Coat Polysaccharide Biosynthesis Protein SpsA, Chain A"/>
    <property type="match status" value="1"/>
</dbReference>
<evidence type="ECO:0000259" key="1">
    <source>
        <dbReference type="Pfam" id="PF00535"/>
    </source>
</evidence>
<dbReference type="EMBL" id="JBFNQD010000001">
    <property type="protein sequence ID" value="MEW9304572.1"/>
    <property type="molecule type" value="Genomic_DNA"/>
</dbReference>
<feature type="domain" description="Glycosyltransferase 2-like" evidence="1">
    <location>
        <begin position="5"/>
        <end position="132"/>
    </location>
</feature>